<dbReference type="Pfam" id="PF09725">
    <property type="entry name" value="Fra10Ac1"/>
    <property type="match status" value="1"/>
</dbReference>
<dbReference type="EnsemblMetazoa" id="XM_030985541">
    <property type="protein sequence ID" value="XP_030841401"/>
    <property type="gene ID" value="LOC577521"/>
</dbReference>
<accession>A0A7M7NTH1</accession>
<feature type="compositionally biased region" description="Basic and acidic residues" evidence="1">
    <location>
        <begin position="262"/>
        <end position="272"/>
    </location>
</feature>
<evidence type="ECO:0008006" key="4">
    <source>
        <dbReference type="Google" id="ProtNLM"/>
    </source>
</evidence>
<feature type="compositionally biased region" description="Basic and acidic residues" evidence="1">
    <location>
        <begin position="234"/>
        <end position="244"/>
    </location>
</feature>
<sequence>MDFRKTGGGYGSEFEYDSETERKKRSRQDLATKPDQSRVTGGLPSKRLAAAEYDKQESINQLFHFKSLDAYNRHKQLVNDYLLYYPGATKDLFQRDASKDKTDLDVIRENHRFLWDGEDEGQEDSWGKKLAKKYWDKLFKEYCIADLSRYKEKKIAMRWRVQTEVTEGKGHFTCGNKKCTEQEGLRTWEVNFAYLEHGEKKNALVKLRLCERCSYKLNYHKPCKEVTKTPSNTESKHRKDRDSRSPSPKRSKSKLKDKHKDKHENKHKESKHERHRSKHHKERRHRKRRTSSESEESLSNGDDQVEKKKTKHRSKDEGEGSSVSESEFWTGPAPVTEDKSREDEFDDYLKDMFL</sequence>
<protein>
    <recommendedName>
        <fullName evidence="4">Protein FRA10AC1 homolog</fullName>
    </recommendedName>
</protein>
<dbReference type="KEGG" id="spu:577521"/>
<dbReference type="GeneID" id="577521"/>
<feature type="compositionally biased region" description="Gly residues" evidence="1">
    <location>
        <begin position="1"/>
        <end position="11"/>
    </location>
</feature>
<feature type="compositionally biased region" description="Basic residues" evidence="1">
    <location>
        <begin position="273"/>
        <end position="289"/>
    </location>
</feature>
<evidence type="ECO:0000313" key="3">
    <source>
        <dbReference type="Proteomes" id="UP000007110"/>
    </source>
</evidence>
<feature type="region of interest" description="Disordered" evidence="1">
    <location>
        <begin position="225"/>
        <end position="343"/>
    </location>
</feature>
<reference evidence="3" key="1">
    <citation type="submission" date="2015-02" db="EMBL/GenBank/DDBJ databases">
        <title>Genome sequencing for Strongylocentrotus purpuratus.</title>
        <authorList>
            <person name="Murali S."/>
            <person name="Liu Y."/>
            <person name="Vee V."/>
            <person name="English A."/>
            <person name="Wang M."/>
            <person name="Skinner E."/>
            <person name="Han Y."/>
            <person name="Muzny D.M."/>
            <person name="Worley K.C."/>
            <person name="Gibbs R.A."/>
        </authorList>
    </citation>
    <scope>NUCLEOTIDE SEQUENCE</scope>
</reference>
<name>A0A7M7NTH1_STRPU</name>
<dbReference type="AlphaFoldDB" id="A0A7M7NTH1"/>
<evidence type="ECO:0000256" key="1">
    <source>
        <dbReference type="SAM" id="MobiDB-lite"/>
    </source>
</evidence>
<evidence type="ECO:0000313" key="2">
    <source>
        <dbReference type="EnsemblMetazoa" id="XP_030841401"/>
    </source>
</evidence>
<dbReference type="RefSeq" id="XP_030841401.1">
    <property type="nucleotide sequence ID" value="XM_030985541.1"/>
</dbReference>
<dbReference type="InterPro" id="IPR019129">
    <property type="entry name" value="Folate-sensitive_fs_Fra10Ac1"/>
</dbReference>
<proteinExistence type="predicted"/>
<dbReference type="Proteomes" id="UP000007110">
    <property type="component" value="Unassembled WGS sequence"/>
</dbReference>
<organism evidence="2 3">
    <name type="scientific">Strongylocentrotus purpuratus</name>
    <name type="common">Purple sea urchin</name>
    <dbReference type="NCBI Taxonomy" id="7668"/>
    <lineage>
        <taxon>Eukaryota</taxon>
        <taxon>Metazoa</taxon>
        <taxon>Echinodermata</taxon>
        <taxon>Eleutherozoa</taxon>
        <taxon>Echinozoa</taxon>
        <taxon>Echinoidea</taxon>
        <taxon>Euechinoidea</taxon>
        <taxon>Echinacea</taxon>
        <taxon>Camarodonta</taxon>
        <taxon>Echinidea</taxon>
        <taxon>Strongylocentrotidae</taxon>
        <taxon>Strongylocentrotus</taxon>
    </lineage>
</organism>
<reference evidence="2" key="2">
    <citation type="submission" date="2021-01" db="UniProtKB">
        <authorList>
            <consortium name="EnsemblMetazoa"/>
        </authorList>
    </citation>
    <scope>IDENTIFICATION</scope>
</reference>
<feature type="region of interest" description="Disordered" evidence="1">
    <location>
        <begin position="1"/>
        <end position="45"/>
    </location>
</feature>
<dbReference type="CTD" id="118924"/>
<feature type="compositionally biased region" description="Basic residues" evidence="1">
    <location>
        <begin position="247"/>
        <end position="261"/>
    </location>
</feature>
<keyword evidence="3" id="KW-1185">Reference proteome</keyword>
<feature type="compositionally biased region" description="Basic and acidic residues" evidence="1">
    <location>
        <begin position="19"/>
        <end position="36"/>
    </location>
</feature>